<dbReference type="Pfam" id="PF14023">
    <property type="entry name" value="Bestrophin-like"/>
    <property type="match status" value="1"/>
</dbReference>
<feature type="transmembrane region" description="Helical" evidence="1">
    <location>
        <begin position="43"/>
        <end position="61"/>
    </location>
</feature>
<feature type="transmembrane region" description="Helical" evidence="1">
    <location>
        <begin position="175"/>
        <end position="197"/>
    </location>
</feature>
<evidence type="ECO:0000313" key="3">
    <source>
        <dbReference type="Proteomes" id="UP000572680"/>
    </source>
</evidence>
<dbReference type="Proteomes" id="UP000572680">
    <property type="component" value="Unassembled WGS sequence"/>
</dbReference>
<keyword evidence="3" id="KW-1185">Reference proteome</keyword>
<reference evidence="2 3" key="1">
    <citation type="submission" date="2020-08" db="EMBL/GenBank/DDBJ databases">
        <title>Genomic Encyclopedia of Type Strains, Phase IV (KMG-IV): sequencing the most valuable type-strain genomes for metagenomic binning, comparative biology and taxonomic classification.</title>
        <authorList>
            <person name="Goeker M."/>
        </authorList>
    </citation>
    <scope>NUCLEOTIDE SEQUENCE [LARGE SCALE GENOMIC DNA]</scope>
    <source>
        <strain evidence="2 3">DSM 44197</strain>
    </source>
</reference>
<keyword evidence="1" id="KW-0472">Membrane</keyword>
<evidence type="ECO:0008006" key="4">
    <source>
        <dbReference type="Google" id="ProtNLM"/>
    </source>
</evidence>
<name>A0A7W3QL46_ACTNM</name>
<feature type="transmembrane region" description="Helical" evidence="1">
    <location>
        <begin position="203"/>
        <end position="225"/>
    </location>
</feature>
<dbReference type="EMBL" id="JACJIA010000003">
    <property type="protein sequence ID" value="MBA8951194.1"/>
    <property type="molecule type" value="Genomic_DNA"/>
</dbReference>
<sequence>MLVSSVVAALAAIALVVLAAVTFRRFGRADGEPEGATAGHAGAMLSALFLIFFAIALIVPWTSSDEETKTNAAAAQSLVEAYWDTTLLPAADRGPVREEIRGYLRYVRDREWPRLADGADSLDAEGWRRLDALRTRLAGVRTTDEQMKDARDDAVERVREVYSARRQTAANLGDVLPASVLVLTILTGLLMIVFPWLAGARPAGMPLVLLGVMAAVLGVSLSLCLDLNNLFGGSFTVRPDAYTDALAEVARIP</sequence>
<protein>
    <recommendedName>
        <fullName evidence="4">DUF4239 domain-containing protein</fullName>
    </recommendedName>
</protein>
<organism evidence="2 3">
    <name type="scientific">Actinomadura namibiensis</name>
    <dbReference type="NCBI Taxonomy" id="182080"/>
    <lineage>
        <taxon>Bacteria</taxon>
        <taxon>Bacillati</taxon>
        <taxon>Actinomycetota</taxon>
        <taxon>Actinomycetes</taxon>
        <taxon>Streptosporangiales</taxon>
        <taxon>Thermomonosporaceae</taxon>
        <taxon>Actinomadura</taxon>
    </lineage>
</organism>
<evidence type="ECO:0000256" key="1">
    <source>
        <dbReference type="SAM" id="Phobius"/>
    </source>
</evidence>
<dbReference type="RefSeq" id="WP_182843558.1">
    <property type="nucleotide sequence ID" value="NZ_BAAALP010000009.1"/>
</dbReference>
<proteinExistence type="predicted"/>
<gene>
    <name evidence="2" type="ORF">HNR61_002825</name>
</gene>
<dbReference type="InterPro" id="IPR025333">
    <property type="entry name" value="DUF4239"/>
</dbReference>
<accession>A0A7W3QL46</accession>
<evidence type="ECO:0000313" key="2">
    <source>
        <dbReference type="EMBL" id="MBA8951194.1"/>
    </source>
</evidence>
<comment type="caution">
    <text evidence="2">The sequence shown here is derived from an EMBL/GenBank/DDBJ whole genome shotgun (WGS) entry which is preliminary data.</text>
</comment>
<dbReference type="AlphaFoldDB" id="A0A7W3QL46"/>
<keyword evidence="1" id="KW-1133">Transmembrane helix</keyword>
<keyword evidence="1" id="KW-0812">Transmembrane</keyword>